<comment type="catalytic activity">
    <reaction evidence="6">
        <text>L-quinate + NAD(+) = 3-dehydroquinate + NADH + H(+)</text>
        <dbReference type="Rhea" id="RHEA:22364"/>
        <dbReference type="ChEBI" id="CHEBI:15378"/>
        <dbReference type="ChEBI" id="CHEBI:29751"/>
        <dbReference type="ChEBI" id="CHEBI:32364"/>
        <dbReference type="ChEBI" id="CHEBI:57540"/>
        <dbReference type="ChEBI" id="CHEBI:57945"/>
        <dbReference type="EC" id="1.1.1.24"/>
    </reaction>
</comment>
<dbReference type="FunFam" id="3.40.50.10860:FF:000004">
    <property type="entry name" value="Quinate/shikimate dehydrogenase"/>
    <property type="match status" value="1"/>
</dbReference>
<dbReference type="SUPFAM" id="SSF51735">
    <property type="entry name" value="NAD(P)-binding Rossmann-fold domains"/>
    <property type="match status" value="1"/>
</dbReference>
<comment type="caution">
    <text evidence="12">The sequence shown here is derived from an EMBL/GenBank/DDBJ whole genome shotgun (WGS) entry which is preliminary data.</text>
</comment>
<dbReference type="InterPro" id="IPR013708">
    <property type="entry name" value="Shikimate_DH-bd_N"/>
</dbReference>
<dbReference type="HAMAP" id="MF_00222">
    <property type="entry name" value="Shikimate_DH_AroE"/>
    <property type="match status" value="1"/>
</dbReference>
<dbReference type="InterPro" id="IPR046346">
    <property type="entry name" value="Aminoacid_DH-like_N_sf"/>
</dbReference>
<feature type="binding site" evidence="9">
    <location>
        <position position="257"/>
    </location>
    <ligand>
        <name>NADP(+)</name>
        <dbReference type="ChEBI" id="CHEBI:58349"/>
    </ligand>
</feature>
<comment type="catalytic activity">
    <reaction evidence="7">
        <text>shikimate + NAD(+) = 3-dehydroshikimate + NADH + H(+)</text>
        <dbReference type="Rhea" id="RHEA:17741"/>
        <dbReference type="ChEBI" id="CHEBI:15378"/>
        <dbReference type="ChEBI" id="CHEBI:16630"/>
        <dbReference type="ChEBI" id="CHEBI:36208"/>
        <dbReference type="ChEBI" id="CHEBI:57540"/>
        <dbReference type="ChEBI" id="CHEBI:57945"/>
    </reaction>
</comment>
<dbReference type="InterPro" id="IPR022893">
    <property type="entry name" value="Shikimate_DH_fam"/>
</dbReference>
<dbReference type="AlphaFoldDB" id="A0AAW9JZ82"/>
<evidence type="ECO:0000256" key="5">
    <source>
        <dbReference type="ARBA" id="ARBA00023141"/>
    </source>
</evidence>
<evidence type="ECO:0000256" key="1">
    <source>
        <dbReference type="ARBA" id="ARBA00004871"/>
    </source>
</evidence>
<feature type="active site" description="Proton acceptor" evidence="9">
    <location>
        <position position="73"/>
    </location>
</feature>
<feature type="binding site" evidence="9">
    <location>
        <position position="264"/>
    </location>
    <ligand>
        <name>shikimate</name>
        <dbReference type="ChEBI" id="CHEBI:36208"/>
    </ligand>
</feature>
<evidence type="ECO:0000259" key="11">
    <source>
        <dbReference type="Pfam" id="PF18317"/>
    </source>
</evidence>
<keyword evidence="5 9" id="KW-0057">Aromatic amino acid biosynthesis</keyword>
<dbReference type="GO" id="GO:0009423">
    <property type="term" value="P:chorismate biosynthetic process"/>
    <property type="evidence" value="ECO:0007669"/>
    <property type="project" value="UniProtKB-UniRule"/>
</dbReference>
<dbReference type="Proteomes" id="UP001290462">
    <property type="component" value="Unassembled WGS sequence"/>
</dbReference>
<organism evidence="12 13">
    <name type="scientific">Carnobacterium maltaromaticum</name>
    <name type="common">Carnobacterium piscicola</name>
    <dbReference type="NCBI Taxonomy" id="2751"/>
    <lineage>
        <taxon>Bacteria</taxon>
        <taxon>Bacillati</taxon>
        <taxon>Bacillota</taxon>
        <taxon>Bacilli</taxon>
        <taxon>Lactobacillales</taxon>
        <taxon>Carnobacteriaceae</taxon>
        <taxon>Carnobacterium</taxon>
    </lineage>
</organism>
<dbReference type="SUPFAM" id="SSF53223">
    <property type="entry name" value="Aminoacid dehydrogenase-like, N-terminal domain"/>
    <property type="match status" value="1"/>
</dbReference>
<dbReference type="GO" id="GO:0004764">
    <property type="term" value="F:shikimate 3-dehydrogenase (NADP+) activity"/>
    <property type="evidence" value="ECO:0007669"/>
    <property type="project" value="UniProtKB-UniRule"/>
</dbReference>
<dbReference type="Gene3D" id="3.40.50.720">
    <property type="entry name" value="NAD(P)-binding Rossmann-like Domain"/>
    <property type="match status" value="1"/>
</dbReference>
<feature type="binding site" evidence="9">
    <location>
        <begin position="133"/>
        <end position="137"/>
    </location>
    <ligand>
        <name>NADP(+)</name>
        <dbReference type="ChEBI" id="CHEBI:58349"/>
    </ligand>
</feature>
<dbReference type="Pfam" id="PF08501">
    <property type="entry name" value="Shikimate_dh_N"/>
    <property type="match status" value="1"/>
</dbReference>
<dbReference type="NCBIfam" id="NF001313">
    <property type="entry name" value="PRK00258.2-1"/>
    <property type="match status" value="1"/>
</dbReference>
<dbReference type="Gene3D" id="3.40.50.10860">
    <property type="entry name" value="Leucine Dehydrogenase, chain A, domain 1"/>
    <property type="match status" value="1"/>
</dbReference>
<dbReference type="GO" id="GO:0030266">
    <property type="term" value="F:quinate 3-dehydrogenase (NAD+) activity"/>
    <property type="evidence" value="ECO:0007669"/>
    <property type="project" value="UniProtKB-EC"/>
</dbReference>
<dbReference type="InterPro" id="IPR036291">
    <property type="entry name" value="NAD(P)-bd_dom_sf"/>
</dbReference>
<evidence type="ECO:0000256" key="4">
    <source>
        <dbReference type="ARBA" id="ARBA00023002"/>
    </source>
</evidence>
<evidence type="ECO:0000256" key="7">
    <source>
        <dbReference type="ARBA" id="ARBA00052329"/>
    </source>
</evidence>
<comment type="pathway">
    <text evidence="8">Aromatic compound metabolism; 3,4-dihydroxybenzoate biosynthesis; 3-dehydroquinate from D-quinate (NAD(+) route).</text>
</comment>
<dbReference type="Pfam" id="PF18317">
    <property type="entry name" value="SDH_C"/>
    <property type="match status" value="1"/>
</dbReference>
<accession>A0AAW9JZ82</accession>
<dbReference type="FunFam" id="3.40.50.720:FF:000086">
    <property type="entry name" value="Quinate/shikimate dehydrogenase"/>
    <property type="match status" value="1"/>
</dbReference>
<feature type="domain" description="Shikimate dehydrogenase substrate binding N-terminal" evidence="10">
    <location>
        <begin position="14"/>
        <end position="96"/>
    </location>
</feature>
<reference evidence="12" key="1">
    <citation type="submission" date="2023-08" db="EMBL/GenBank/DDBJ databases">
        <title>Genomic characterization of piscicolin 126 produced by Carnobacterium maltaromaticum CM22 strain isolated from salmon (Salmo salar).</title>
        <authorList>
            <person name="Gonzalez-Gragera E."/>
            <person name="Garcia-Lopez J.D."/>
            <person name="Teso-Perez C."/>
            <person name="Gimenez-Hernandez I."/>
            <person name="Peralta-Sanchez J.M."/>
            <person name="Valdivia E."/>
            <person name="Montalban-Lopez M."/>
            <person name="Martin-Platero A.M."/>
            <person name="Banos A."/>
            <person name="Martinez-Bueno M."/>
        </authorList>
    </citation>
    <scope>NUCLEOTIDE SEQUENCE</scope>
    <source>
        <strain evidence="12">CM22</strain>
    </source>
</reference>
<feature type="binding site" evidence="9">
    <location>
        <begin position="22"/>
        <end position="24"/>
    </location>
    <ligand>
        <name>shikimate</name>
        <dbReference type="ChEBI" id="CHEBI:36208"/>
    </ligand>
</feature>
<feature type="binding site" evidence="9">
    <location>
        <position position="236"/>
    </location>
    <ligand>
        <name>shikimate</name>
        <dbReference type="ChEBI" id="CHEBI:36208"/>
    </ligand>
</feature>
<dbReference type="GO" id="GO:0019632">
    <property type="term" value="P:shikimate metabolic process"/>
    <property type="evidence" value="ECO:0007669"/>
    <property type="project" value="InterPro"/>
</dbReference>
<name>A0AAW9JZ82_CARML</name>
<dbReference type="GO" id="GO:0009073">
    <property type="term" value="P:aromatic amino acid family biosynthetic process"/>
    <property type="evidence" value="ECO:0007669"/>
    <property type="project" value="UniProtKB-KW"/>
</dbReference>
<feature type="binding site" evidence="9">
    <location>
        <position position="69"/>
    </location>
    <ligand>
        <name>shikimate</name>
        <dbReference type="ChEBI" id="CHEBI:36208"/>
    </ligand>
</feature>
<protein>
    <recommendedName>
        <fullName evidence="9">Shikimate dehydrogenase (NADP(+))</fullName>
        <shortName evidence="9">SDH</shortName>
        <ecNumber evidence="9">1.1.1.25</ecNumber>
    </recommendedName>
</protein>
<comment type="pathway">
    <text evidence="1 9">Metabolic intermediate biosynthesis; chorismate biosynthesis; chorismate from D-erythrose 4-phosphate and phosphoenolpyruvate: step 4/7.</text>
</comment>
<evidence type="ECO:0000313" key="12">
    <source>
        <dbReference type="EMBL" id="MDZ5757645.1"/>
    </source>
</evidence>
<gene>
    <name evidence="9" type="primary">aroE</name>
    <name evidence="12" type="ORF">RAK27_03150</name>
</gene>
<evidence type="ECO:0000259" key="10">
    <source>
        <dbReference type="Pfam" id="PF08501"/>
    </source>
</evidence>
<dbReference type="EMBL" id="JAVBVO010000002">
    <property type="protein sequence ID" value="MDZ5757645.1"/>
    <property type="molecule type" value="Genomic_DNA"/>
</dbReference>
<comment type="similarity">
    <text evidence="9">Belongs to the shikimate dehydrogenase family.</text>
</comment>
<dbReference type="NCBIfam" id="TIGR00507">
    <property type="entry name" value="aroE"/>
    <property type="match status" value="1"/>
</dbReference>
<dbReference type="InterPro" id="IPR041121">
    <property type="entry name" value="SDH_C"/>
</dbReference>
<dbReference type="PANTHER" id="PTHR21089:SF1">
    <property type="entry name" value="BIFUNCTIONAL 3-DEHYDROQUINATE DEHYDRATASE_SHIKIMATE DEHYDROGENASE, CHLOROPLASTIC"/>
    <property type="match status" value="1"/>
</dbReference>
<dbReference type="PANTHER" id="PTHR21089">
    <property type="entry name" value="SHIKIMATE DEHYDROGENASE"/>
    <property type="match status" value="1"/>
</dbReference>
<evidence type="ECO:0000313" key="13">
    <source>
        <dbReference type="Proteomes" id="UP001290462"/>
    </source>
</evidence>
<keyword evidence="3 9" id="KW-0521">NADP</keyword>
<feature type="binding site" evidence="9">
    <location>
        <position position="109"/>
    </location>
    <ligand>
        <name>shikimate</name>
        <dbReference type="ChEBI" id="CHEBI:36208"/>
    </ligand>
</feature>
<feature type="binding site" evidence="9">
    <location>
        <position position="234"/>
    </location>
    <ligand>
        <name>NADP(+)</name>
        <dbReference type="ChEBI" id="CHEBI:58349"/>
    </ligand>
</feature>
<comment type="function">
    <text evidence="9">Involved in the biosynthesis of the chorismate, which leads to the biosynthesis of aromatic amino acids. Catalyzes the reversible NADPH linked reduction of 3-dehydroshikimate (DHSA) to yield shikimate (SA).</text>
</comment>
<dbReference type="EC" id="1.1.1.25" evidence="9"/>
<evidence type="ECO:0000256" key="6">
    <source>
        <dbReference type="ARBA" id="ARBA00051639"/>
    </source>
</evidence>
<feature type="binding site" evidence="9">
    <location>
        <position position="94"/>
    </location>
    <ligand>
        <name>shikimate</name>
        <dbReference type="ChEBI" id="CHEBI:36208"/>
    </ligand>
</feature>
<comment type="catalytic activity">
    <reaction evidence="9">
        <text>shikimate + NADP(+) = 3-dehydroshikimate + NADPH + H(+)</text>
        <dbReference type="Rhea" id="RHEA:17737"/>
        <dbReference type="ChEBI" id="CHEBI:15378"/>
        <dbReference type="ChEBI" id="CHEBI:16630"/>
        <dbReference type="ChEBI" id="CHEBI:36208"/>
        <dbReference type="ChEBI" id="CHEBI:57783"/>
        <dbReference type="ChEBI" id="CHEBI:58349"/>
        <dbReference type="EC" id="1.1.1.25"/>
    </reaction>
</comment>
<dbReference type="RefSeq" id="WP_322808475.1">
    <property type="nucleotide sequence ID" value="NZ_JAVBVO010000002.1"/>
</dbReference>
<dbReference type="GO" id="GO:0008652">
    <property type="term" value="P:amino acid biosynthetic process"/>
    <property type="evidence" value="ECO:0007669"/>
    <property type="project" value="UniProtKB-KW"/>
</dbReference>
<keyword evidence="2 9" id="KW-0028">Amino-acid biosynthesis</keyword>
<evidence type="ECO:0000256" key="3">
    <source>
        <dbReference type="ARBA" id="ARBA00022857"/>
    </source>
</evidence>
<sequence length="287" mass="30221">MSERITGHTELIGLFATPIRHSISPQMHNESFVRLGLDYAYLAFEVGKEELPAAIQSIKTLGMRGANLSMPNKQLACQYMDHLSPAAKMAGAINTIVNDDGVLTGHITDGTGFMSSLEMNGISIIGKQMTILGAGGAATAILIQAALDGVGKISVFNAKDAFFATAADKIASIKAETGCDIQLHDLADEDLLRQEMAASAILVNATGVGMKPLEGQSLITDASLLRSDLVVADVIYTPSETALLKLAKAQGCQTLNGLGMLVGQGAAAFKLWTGKEMPVAEIKELLF</sequence>
<proteinExistence type="inferred from homology"/>
<dbReference type="GO" id="GO:0050661">
    <property type="term" value="F:NADP binding"/>
    <property type="evidence" value="ECO:0007669"/>
    <property type="project" value="InterPro"/>
</dbReference>
<feature type="domain" description="SDH C-terminal" evidence="11">
    <location>
        <begin position="257"/>
        <end position="286"/>
    </location>
</feature>
<evidence type="ECO:0000256" key="9">
    <source>
        <dbReference type="HAMAP-Rule" id="MF_00222"/>
    </source>
</evidence>
<keyword evidence="4 9" id="KW-0560">Oxidoreductase</keyword>
<dbReference type="CDD" id="cd01065">
    <property type="entry name" value="NAD_bind_Shikimate_DH"/>
    <property type="match status" value="1"/>
</dbReference>
<evidence type="ECO:0000256" key="8">
    <source>
        <dbReference type="ARBA" id="ARBA00060613"/>
    </source>
</evidence>
<dbReference type="InterPro" id="IPR011342">
    <property type="entry name" value="Shikimate_DH"/>
</dbReference>
<comment type="subunit">
    <text evidence="9">Homodimer.</text>
</comment>
<comment type="caution">
    <text evidence="9">Lacks conserved residue(s) required for the propagation of feature annotation.</text>
</comment>
<evidence type="ECO:0000256" key="2">
    <source>
        <dbReference type="ARBA" id="ARBA00022605"/>
    </source>
</evidence>